<protein>
    <submittedName>
        <fullName evidence="5">Glycosyltransferase</fullName>
        <ecNumber evidence="5">2.4.-.-</ecNumber>
    </submittedName>
</protein>
<keyword evidence="3 5" id="KW-0808">Transferase</keyword>
<keyword evidence="2 5" id="KW-0328">Glycosyltransferase</keyword>
<dbReference type="Pfam" id="PF13641">
    <property type="entry name" value="Glyco_tranf_2_3"/>
    <property type="match status" value="1"/>
</dbReference>
<comment type="similarity">
    <text evidence="1">Belongs to the glycosyltransferase 2 family.</text>
</comment>
<organism evidence="5 6">
    <name type="scientific">Streptomyces omiyaensis</name>
    <dbReference type="NCBI Taxonomy" id="68247"/>
    <lineage>
        <taxon>Bacteria</taxon>
        <taxon>Bacillati</taxon>
        <taxon>Actinomycetota</taxon>
        <taxon>Actinomycetes</taxon>
        <taxon>Kitasatosporales</taxon>
        <taxon>Streptomycetaceae</taxon>
        <taxon>Streptomyces</taxon>
    </lineage>
</organism>
<dbReference type="EMBL" id="JBICZW010000004">
    <property type="protein sequence ID" value="MFG3188954.1"/>
    <property type="molecule type" value="Genomic_DNA"/>
</dbReference>
<dbReference type="EC" id="2.4.-.-" evidence="5"/>
<evidence type="ECO:0000256" key="2">
    <source>
        <dbReference type="ARBA" id="ARBA00022676"/>
    </source>
</evidence>
<evidence type="ECO:0000313" key="5">
    <source>
        <dbReference type="EMBL" id="MFG3188954.1"/>
    </source>
</evidence>
<sequence>MHTLNQILHVVATALVFLGAVPLVVAIVQFLLVGVQRFRRLYEDRPFHVPRTAVLIPAWNEAPVLASSVEGLLAMRYPRDRIRVVVVDDASTDGTPEVMRRLTARHPGRVVHLRREDGGQGKAHTLNHGLAHVLGDDWAEAVLVMDADVVFDRDALLRMTRHLADPEVGAVTAYIKEGSGKQGNYLTRYIAFEYITAQAAARRAQNVLGVVACLAGGAQLHSRTSLEAIGGRIDTSTLAEDTVTTFETQLAGRRVVFDGYATVLAEEPGDLTGLWKQRLRWARGNLQVTHRYRHLWFRPWKRREGHRLGSVLFGLIWFSLLATPALLTVCSASLLYLYSTDSDRSWQLFHWLWVVNLVCYLLILLMAAVVDPGTFRRCWREALFYPGIVSTCILVVTALPSVFLPLLERAGLLAQDGTPQPLMIVVYAWMGLALPLAWCAKLLTGTRLRFLAPVLLHLVGYGSLLAACLVAAWVQERRRAELTWDKTEKTGKVAAGR</sequence>
<dbReference type="CDD" id="cd06423">
    <property type="entry name" value="CESA_like"/>
    <property type="match status" value="1"/>
</dbReference>
<evidence type="ECO:0000313" key="6">
    <source>
        <dbReference type="Proteomes" id="UP001604282"/>
    </source>
</evidence>
<name>A0ABW7BN57_9ACTN</name>
<evidence type="ECO:0000256" key="3">
    <source>
        <dbReference type="ARBA" id="ARBA00022679"/>
    </source>
</evidence>
<accession>A0ABW7BN57</accession>
<dbReference type="RefSeq" id="WP_189852266.1">
    <property type="nucleotide sequence ID" value="NZ_BMVV01000023.1"/>
</dbReference>
<dbReference type="SUPFAM" id="SSF53448">
    <property type="entry name" value="Nucleotide-diphospho-sugar transferases"/>
    <property type="match status" value="1"/>
</dbReference>
<dbReference type="PANTHER" id="PTHR43630">
    <property type="entry name" value="POLY-BETA-1,6-N-ACETYL-D-GLUCOSAMINE SYNTHASE"/>
    <property type="match status" value="1"/>
</dbReference>
<reference evidence="5 6" key="1">
    <citation type="submission" date="2024-10" db="EMBL/GenBank/DDBJ databases">
        <title>The Natural Products Discovery Center: Release of the First 8490 Sequenced Strains for Exploring Actinobacteria Biosynthetic Diversity.</title>
        <authorList>
            <person name="Kalkreuter E."/>
            <person name="Kautsar S.A."/>
            <person name="Yang D."/>
            <person name="Bader C.D."/>
            <person name="Teijaro C.N."/>
            <person name="Fluegel L."/>
            <person name="Davis C.M."/>
            <person name="Simpson J.R."/>
            <person name="Lauterbach L."/>
            <person name="Steele A.D."/>
            <person name="Gui C."/>
            <person name="Meng S."/>
            <person name="Li G."/>
            <person name="Viehrig K."/>
            <person name="Ye F."/>
            <person name="Su P."/>
            <person name="Kiefer A.F."/>
            <person name="Nichols A."/>
            <person name="Cepeda A.J."/>
            <person name="Yan W."/>
            <person name="Fan B."/>
            <person name="Jiang Y."/>
            <person name="Adhikari A."/>
            <person name="Zheng C.-J."/>
            <person name="Schuster L."/>
            <person name="Cowan T.M."/>
            <person name="Smanski M.J."/>
            <person name="Chevrette M.G."/>
            <person name="De Carvalho L.P.S."/>
            <person name="Shen B."/>
        </authorList>
    </citation>
    <scope>NUCLEOTIDE SEQUENCE [LARGE SCALE GENOMIC DNA]</scope>
    <source>
        <strain evidence="5 6">NPDC048229</strain>
    </source>
</reference>
<dbReference type="Proteomes" id="UP001604282">
    <property type="component" value="Unassembled WGS sequence"/>
</dbReference>
<proteinExistence type="inferred from homology"/>
<keyword evidence="4" id="KW-0812">Transmembrane</keyword>
<dbReference type="GO" id="GO:0016757">
    <property type="term" value="F:glycosyltransferase activity"/>
    <property type="evidence" value="ECO:0007669"/>
    <property type="project" value="UniProtKB-KW"/>
</dbReference>
<comment type="caution">
    <text evidence="5">The sequence shown here is derived from an EMBL/GenBank/DDBJ whole genome shotgun (WGS) entry which is preliminary data.</text>
</comment>
<evidence type="ECO:0000256" key="4">
    <source>
        <dbReference type="SAM" id="Phobius"/>
    </source>
</evidence>
<feature type="transmembrane region" description="Helical" evidence="4">
    <location>
        <begin position="6"/>
        <end position="35"/>
    </location>
</feature>
<dbReference type="Gene3D" id="3.90.550.10">
    <property type="entry name" value="Spore Coat Polysaccharide Biosynthesis Protein SpsA, Chain A"/>
    <property type="match status" value="1"/>
</dbReference>
<keyword evidence="4" id="KW-1133">Transmembrane helix</keyword>
<gene>
    <name evidence="5" type="ORF">ACGFYS_08420</name>
</gene>
<feature type="transmembrane region" description="Helical" evidence="4">
    <location>
        <begin position="424"/>
        <end position="443"/>
    </location>
</feature>
<dbReference type="PANTHER" id="PTHR43630:SF1">
    <property type="entry name" value="POLY-BETA-1,6-N-ACETYL-D-GLUCOSAMINE SYNTHASE"/>
    <property type="match status" value="1"/>
</dbReference>
<dbReference type="InterPro" id="IPR029044">
    <property type="entry name" value="Nucleotide-diphossugar_trans"/>
</dbReference>
<feature type="transmembrane region" description="Helical" evidence="4">
    <location>
        <begin position="382"/>
        <end position="404"/>
    </location>
</feature>
<evidence type="ECO:0000256" key="1">
    <source>
        <dbReference type="ARBA" id="ARBA00006739"/>
    </source>
</evidence>
<feature type="transmembrane region" description="Helical" evidence="4">
    <location>
        <begin position="450"/>
        <end position="474"/>
    </location>
</feature>
<keyword evidence="6" id="KW-1185">Reference proteome</keyword>
<feature type="transmembrane region" description="Helical" evidence="4">
    <location>
        <begin position="311"/>
        <end position="338"/>
    </location>
</feature>
<feature type="transmembrane region" description="Helical" evidence="4">
    <location>
        <begin position="350"/>
        <end position="370"/>
    </location>
</feature>
<keyword evidence="4" id="KW-0472">Membrane</keyword>